<evidence type="ECO:0000256" key="7">
    <source>
        <dbReference type="ARBA" id="ARBA00022840"/>
    </source>
</evidence>
<dbReference type="Pfam" id="PF00069">
    <property type="entry name" value="Pkinase"/>
    <property type="match status" value="1"/>
</dbReference>
<dbReference type="PROSITE" id="PS50006">
    <property type="entry name" value="FHA_DOMAIN"/>
    <property type="match status" value="1"/>
</dbReference>
<keyword evidence="7" id="KW-0067">ATP-binding</keyword>
<evidence type="ECO:0000256" key="3">
    <source>
        <dbReference type="ARBA" id="ARBA00022553"/>
    </source>
</evidence>
<evidence type="ECO:0000313" key="10">
    <source>
        <dbReference type="EMBL" id="MBM0278987.1"/>
    </source>
</evidence>
<dbReference type="Pfam" id="PF00498">
    <property type="entry name" value="FHA"/>
    <property type="match status" value="1"/>
</dbReference>
<gene>
    <name evidence="10" type="ORF">JM949_28760</name>
</gene>
<dbReference type="Proteomes" id="UP000622245">
    <property type="component" value="Unassembled WGS sequence"/>
</dbReference>
<dbReference type="SUPFAM" id="SSF49879">
    <property type="entry name" value="SMAD/FHA domain"/>
    <property type="match status" value="1"/>
</dbReference>
<dbReference type="RefSeq" id="WP_203151312.1">
    <property type="nucleotide sequence ID" value="NZ_JAEVHL010000225.1"/>
</dbReference>
<dbReference type="EMBL" id="JAEVHL010000225">
    <property type="protein sequence ID" value="MBM0278987.1"/>
    <property type="molecule type" value="Genomic_DNA"/>
</dbReference>
<evidence type="ECO:0000313" key="11">
    <source>
        <dbReference type="Proteomes" id="UP000622245"/>
    </source>
</evidence>
<accession>A0ABS1YNH8</accession>
<evidence type="ECO:0000256" key="5">
    <source>
        <dbReference type="ARBA" id="ARBA00022741"/>
    </source>
</evidence>
<dbReference type="InterPro" id="IPR008984">
    <property type="entry name" value="SMAD_FHA_dom_sf"/>
</dbReference>
<dbReference type="CDD" id="cd14014">
    <property type="entry name" value="STKc_PknB_like"/>
    <property type="match status" value="1"/>
</dbReference>
<dbReference type="InterPro" id="IPR000719">
    <property type="entry name" value="Prot_kinase_dom"/>
</dbReference>
<dbReference type="InterPro" id="IPR011009">
    <property type="entry name" value="Kinase-like_dom_sf"/>
</dbReference>
<evidence type="ECO:0000256" key="6">
    <source>
        <dbReference type="ARBA" id="ARBA00022777"/>
    </source>
</evidence>
<keyword evidence="6" id="KW-0418">Kinase</keyword>
<dbReference type="CDD" id="cd00060">
    <property type="entry name" value="FHA"/>
    <property type="match status" value="1"/>
</dbReference>
<dbReference type="Gene3D" id="1.10.510.10">
    <property type="entry name" value="Transferase(Phosphotransferase) domain 1"/>
    <property type="match status" value="1"/>
</dbReference>
<reference evidence="10 11" key="1">
    <citation type="submission" date="2021-01" db="EMBL/GenBank/DDBJ databases">
        <title>Draft genome sequence of Micromonospora sp. strain STR1s_6.</title>
        <authorList>
            <person name="Karlyshev A."/>
            <person name="Jawad R."/>
        </authorList>
    </citation>
    <scope>NUCLEOTIDE SEQUENCE [LARGE SCALE GENOMIC DNA]</scope>
    <source>
        <strain evidence="10 11">STR1S-6</strain>
    </source>
</reference>
<evidence type="ECO:0000256" key="4">
    <source>
        <dbReference type="ARBA" id="ARBA00022679"/>
    </source>
</evidence>
<dbReference type="PANTHER" id="PTHR43289">
    <property type="entry name" value="MITOGEN-ACTIVATED PROTEIN KINASE KINASE KINASE 20-RELATED"/>
    <property type="match status" value="1"/>
</dbReference>
<keyword evidence="11" id="KW-1185">Reference proteome</keyword>
<feature type="domain" description="Protein kinase" evidence="9">
    <location>
        <begin position="140"/>
        <end position="420"/>
    </location>
</feature>
<evidence type="ECO:0000259" key="9">
    <source>
        <dbReference type="PROSITE" id="PS50011"/>
    </source>
</evidence>
<keyword evidence="3" id="KW-0597">Phosphoprotein</keyword>
<keyword evidence="4" id="KW-0808">Transferase</keyword>
<dbReference type="EC" id="2.7.11.1" evidence="1"/>
<keyword evidence="5" id="KW-0547">Nucleotide-binding</keyword>
<evidence type="ECO:0000259" key="8">
    <source>
        <dbReference type="PROSITE" id="PS50006"/>
    </source>
</evidence>
<protein>
    <recommendedName>
        <fullName evidence="1">non-specific serine/threonine protein kinase</fullName>
        <ecNumber evidence="1">2.7.11.1</ecNumber>
    </recommendedName>
</protein>
<evidence type="ECO:0000256" key="1">
    <source>
        <dbReference type="ARBA" id="ARBA00012513"/>
    </source>
</evidence>
<dbReference type="PANTHER" id="PTHR43289:SF6">
    <property type="entry name" value="SERINE_THREONINE-PROTEIN KINASE NEKL-3"/>
    <property type="match status" value="1"/>
</dbReference>
<evidence type="ECO:0000256" key="2">
    <source>
        <dbReference type="ARBA" id="ARBA00022527"/>
    </source>
</evidence>
<name>A0ABS1YNH8_9ACTN</name>
<dbReference type="SUPFAM" id="SSF56112">
    <property type="entry name" value="Protein kinase-like (PK-like)"/>
    <property type="match status" value="1"/>
</dbReference>
<dbReference type="SMART" id="SM00240">
    <property type="entry name" value="FHA"/>
    <property type="match status" value="1"/>
</dbReference>
<organism evidence="10 11">
    <name type="scientific">Micromonospora tarensis</name>
    <dbReference type="NCBI Taxonomy" id="2806100"/>
    <lineage>
        <taxon>Bacteria</taxon>
        <taxon>Bacillati</taxon>
        <taxon>Actinomycetota</taxon>
        <taxon>Actinomycetes</taxon>
        <taxon>Micromonosporales</taxon>
        <taxon>Micromonosporaceae</taxon>
        <taxon>Micromonospora</taxon>
    </lineage>
</organism>
<dbReference type="InterPro" id="IPR000253">
    <property type="entry name" value="FHA_dom"/>
</dbReference>
<feature type="domain" description="FHA" evidence="8">
    <location>
        <begin position="28"/>
        <end position="79"/>
    </location>
</feature>
<dbReference type="Gene3D" id="2.60.200.20">
    <property type="match status" value="1"/>
</dbReference>
<keyword evidence="2" id="KW-0723">Serine/threonine-protein kinase</keyword>
<sequence length="420" mass="44844">MPAPPSVTVTVRTKSHTDSYVFHDRSTVVVGRAPGCGIRVDDERRRISRHHCLLDVDPPTVRVRDLDSRNGTFVNGHRIDGEHELSPGDEVRVGRAALRITVEQGRTPAPPTRPDPGRALPALLAAAADGTPGLHDFADHQVLDEIGRGGQSVVYLARHQPTGQLVALKTLLADRAVDPAARDSFLREIACTRELRHPNVVALHHAGAAGAAFFFTCEYCPGGNVAQLVARRGGRLPVDEAVPIVLDALAGLSHAHRAELPVVLAGGRTTVAHGLVHRDVTPRNLLRTAGSVTKVADFGLAKAFDQAGLSGHTGTGAIGGSIAFQARAQLINYKYARPEVDLWAVTACLYWMLTGTTPRDFPAGTDPIAVVLRTTAVPVRQRLGSVPPRLAAVIDEMLVDKPRVPETTAAELADALRQAL</sequence>
<proteinExistence type="predicted"/>
<comment type="caution">
    <text evidence="10">The sequence shown here is derived from an EMBL/GenBank/DDBJ whole genome shotgun (WGS) entry which is preliminary data.</text>
</comment>
<dbReference type="PROSITE" id="PS50011">
    <property type="entry name" value="PROTEIN_KINASE_DOM"/>
    <property type="match status" value="1"/>
</dbReference>